<gene>
    <name evidence="4" type="ORF">JM946_13955</name>
</gene>
<sequence length="573" mass="63099">ERSLEMVIGLLGILKAGGAYVPLDPNYPAERLQHMLEDAAPRVVLTQEGLRAMLPATSAEVVDIGPTLQHISNYSARNPMSSELGSSASNLVYVIYTSGSTGRPKGTAMAHSSMVNLIEWHRAFFADEPRCKVLQFAALSFDVAFQEIFTTLCTGDALILVNEQIRRNVRALTEVLCQQQVRKLFVPPLMLQAIAELFTSTGMAAQSLTDVITAGEQLRITAEIARLFEHLGHCRLHNHYGPTESHVVTALTLSGAPGQWPALPSIGRPIFNTQLHILNQQLQPVPIGVAGELYIAGANVARGYLRRSELTHSRFIADPFGSNPFARMYRTGDMGKWNEDGTIEYLGRNDDQVKIRGFRVELGEVEIQLSRHEQVAQAAAIVQEDASGGKRLVAYIVPKHAMDGVKDEDMRAHSKSLLPEHMVPSAFVIMDALPMTPSGKLNRRALPTAALSSCDVDRHEQPRGPTEEFIARIWQDVLKVERPGRHENFFQLGGHSLLGMKSVMMIEQQFRLKLPVIAAFEYPTIAEMGRLVDALRGVTDEPPEGDDLEFEQGTIFPQIIDSGALAATAMDKS</sequence>
<dbReference type="EMBL" id="JAEVLS010000003">
    <property type="protein sequence ID" value="MBM0105839.1"/>
    <property type="molecule type" value="Genomic_DNA"/>
</dbReference>
<dbReference type="InterPro" id="IPR006162">
    <property type="entry name" value="Ppantetheine_attach_site"/>
</dbReference>
<dbReference type="Proteomes" id="UP000661077">
    <property type="component" value="Unassembled WGS sequence"/>
</dbReference>
<dbReference type="Pfam" id="PF00550">
    <property type="entry name" value="PP-binding"/>
    <property type="match status" value="1"/>
</dbReference>
<dbReference type="InterPro" id="IPR045851">
    <property type="entry name" value="AMP-bd_C_sf"/>
</dbReference>
<dbReference type="InterPro" id="IPR009081">
    <property type="entry name" value="PP-bd_ACP"/>
</dbReference>
<evidence type="ECO:0000313" key="4">
    <source>
        <dbReference type="EMBL" id="MBM0105839.1"/>
    </source>
</evidence>
<evidence type="ECO:0000259" key="3">
    <source>
        <dbReference type="PROSITE" id="PS50075"/>
    </source>
</evidence>
<dbReference type="RefSeq" id="WP_203167920.1">
    <property type="nucleotide sequence ID" value="NZ_JAEVLS010000003.1"/>
</dbReference>
<accession>A0ABS1WXZ3</accession>
<dbReference type="PANTHER" id="PTHR45527">
    <property type="entry name" value="NONRIBOSOMAL PEPTIDE SYNTHETASE"/>
    <property type="match status" value="1"/>
</dbReference>
<dbReference type="Pfam" id="PF13193">
    <property type="entry name" value="AMP-binding_C"/>
    <property type="match status" value="1"/>
</dbReference>
<evidence type="ECO:0000256" key="1">
    <source>
        <dbReference type="ARBA" id="ARBA00022450"/>
    </source>
</evidence>
<dbReference type="SUPFAM" id="SSF47336">
    <property type="entry name" value="ACP-like"/>
    <property type="match status" value="1"/>
</dbReference>
<name>A0ABS1WXZ3_9GAMM</name>
<dbReference type="InterPro" id="IPR020806">
    <property type="entry name" value="PKS_PP-bd"/>
</dbReference>
<dbReference type="InterPro" id="IPR025110">
    <property type="entry name" value="AMP-bd_C"/>
</dbReference>
<dbReference type="PROSITE" id="PS00455">
    <property type="entry name" value="AMP_BINDING"/>
    <property type="match status" value="1"/>
</dbReference>
<feature type="domain" description="Carrier" evidence="3">
    <location>
        <begin position="461"/>
        <end position="536"/>
    </location>
</feature>
<dbReference type="InterPro" id="IPR000873">
    <property type="entry name" value="AMP-dep_synth/lig_dom"/>
</dbReference>
<dbReference type="PANTHER" id="PTHR45527:SF1">
    <property type="entry name" value="FATTY ACID SYNTHASE"/>
    <property type="match status" value="1"/>
</dbReference>
<feature type="non-terminal residue" evidence="4">
    <location>
        <position position="1"/>
    </location>
</feature>
<protein>
    <submittedName>
        <fullName evidence="4">Amino acid adenylation domain-containing protein</fullName>
    </submittedName>
</protein>
<dbReference type="PROSITE" id="PS50075">
    <property type="entry name" value="CARRIER"/>
    <property type="match status" value="1"/>
</dbReference>
<dbReference type="Gene3D" id="3.30.300.30">
    <property type="match status" value="1"/>
</dbReference>
<proteinExistence type="predicted"/>
<dbReference type="Gene3D" id="3.40.50.980">
    <property type="match status" value="2"/>
</dbReference>
<reference evidence="4 5" key="1">
    <citation type="journal article" date="2021" name="Int. J. Syst. Evol. Microbiol.">
        <title>Steroidobacter gossypii sp. nov., isolated from soil of cotton cropping field.</title>
        <authorList>
            <person name="Huang R."/>
            <person name="Yang S."/>
            <person name="Zhen C."/>
            <person name="Liu W."/>
        </authorList>
    </citation>
    <scope>NUCLEOTIDE SEQUENCE [LARGE SCALE GENOMIC DNA]</scope>
    <source>
        <strain evidence="4 5">S1-65</strain>
    </source>
</reference>
<dbReference type="Pfam" id="PF00501">
    <property type="entry name" value="AMP-binding"/>
    <property type="match status" value="1"/>
</dbReference>
<evidence type="ECO:0000256" key="2">
    <source>
        <dbReference type="ARBA" id="ARBA00022553"/>
    </source>
</evidence>
<dbReference type="Gene3D" id="2.30.38.10">
    <property type="entry name" value="Luciferase, Domain 3"/>
    <property type="match status" value="1"/>
</dbReference>
<keyword evidence="5" id="KW-1185">Reference proteome</keyword>
<comment type="caution">
    <text evidence="4">The sequence shown here is derived from an EMBL/GenBank/DDBJ whole genome shotgun (WGS) entry which is preliminary data.</text>
</comment>
<dbReference type="InterPro" id="IPR020845">
    <property type="entry name" value="AMP-binding_CS"/>
</dbReference>
<keyword evidence="2" id="KW-0597">Phosphoprotein</keyword>
<evidence type="ECO:0000313" key="5">
    <source>
        <dbReference type="Proteomes" id="UP000661077"/>
    </source>
</evidence>
<dbReference type="SMART" id="SM00823">
    <property type="entry name" value="PKS_PP"/>
    <property type="match status" value="1"/>
</dbReference>
<dbReference type="CDD" id="cd17651">
    <property type="entry name" value="A_NRPS_VisG_like"/>
    <property type="match status" value="1"/>
</dbReference>
<dbReference type="Gene3D" id="1.10.1200.10">
    <property type="entry name" value="ACP-like"/>
    <property type="match status" value="1"/>
</dbReference>
<dbReference type="NCBIfam" id="TIGR01733">
    <property type="entry name" value="AA-adenyl-dom"/>
    <property type="match status" value="1"/>
</dbReference>
<organism evidence="4 5">
    <name type="scientific">Steroidobacter gossypii</name>
    <dbReference type="NCBI Taxonomy" id="2805490"/>
    <lineage>
        <taxon>Bacteria</taxon>
        <taxon>Pseudomonadati</taxon>
        <taxon>Pseudomonadota</taxon>
        <taxon>Gammaproteobacteria</taxon>
        <taxon>Steroidobacterales</taxon>
        <taxon>Steroidobacteraceae</taxon>
        <taxon>Steroidobacter</taxon>
    </lineage>
</organism>
<dbReference type="InterPro" id="IPR010071">
    <property type="entry name" value="AA_adenyl_dom"/>
</dbReference>
<keyword evidence="1" id="KW-0596">Phosphopantetheine</keyword>
<dbReference type="SUPFAM" id="SSF56801">
    <property type="entry name" value="Acetyl-CoA synthetase-like"/>
    <property type="match status" value="1"/>
</dbReference>
<dbReference type="InterPro" id="IPR036736">
    <property type="entry name" value="ACP-like_sf"/>
</dbReference>
<dbReference type="PROSITE" id="PS00012">
    <property type="entry name" value="PHOSPHOPANTETHEINE"/>
    <property type="match status" value="1"/>
</dbReference>